<keyword evidence="3" id="KW-0964">Secreted</keyword>
<evidence type="ECO:0000313" key="7">
    <source>
        <dbReference type="Ensembl" id="ENSUMAP00000031658"/>
    </source>
</evidence>
<evidence type="ECO:0000256" key="1">
    <source>
        <dbReference type="ARBA" id="ARBA00004613"/>
    </source>
</evidence>
<dbReference type="PRINTS" id="PR01175">
    <property type="entry name" value="VNEBNERGLAND"/>
</dbReference>
<name>A0A452VDF7_URSMA</name>
<dbReference type="InterPro" id="IPR000566">
    <property type="entry name" value="Lipocln_cytosolic_FA-bd_dom"/>
</dbReference>
<feature type="signal peptide" evidence="5">
    <location>
        <begin position="1"/>
        <end position="17"/>
    </location>
</feature>
<feature type="chain" id="PRO_5019341150" description="Lipocalin/cytosolic fatty-acid binding domain-containing protein" evidence="5">
    <location>
        <begin position="18"/>
        <end position="170"/>
    </location>
</feature>
<dbReference type="PANTHER" id="PTHR11430">
    <property type="entry name" value="LIPOCALIN"/>
    <property type="match status" value="1"/>
</dbReference>
<comment type="subcellular location">
    <subcellularLocation>
        <location evidence="1">Secreted</location>
    </subcellularLocation>
</comment>
<dbReference type="GO" id="GO:0005615">
    <property type="term" value="C:extracellular space"/>
    <property type="evidence" value="ECO:0007669"/>
    <property type="project" value="TreeGrafter"/>
</dbReference>
<dbReference type="GO" id="GO:0036094">
    <property type="term" value="F:small molecule binding"/>
    <property type="evidence" value="ECO:0007669"/>
    <property type="project" value="InterPro"/>
</dbReference>
<protein>
    <recommendedName>
        <fullName evidence="6">Lipocalin/cytosolic fatty-acid binding domain-containing protein</fullName>
    </recommendedName>
</protein>
<dbReference type="AlphaFoldDB" id="A0A452VDF7"/>
<dbReference type="Ensembl" id="ENSUMAT00000037433.1">
    <property type="protein sequence ID" value="ENSUMAP00000031658.1"/>
    <property type="gene ID" value="ENSUMAG00000022842.1"/>
</dbReference>
<dbReference type="Gene3D" id="2.40.128.20">
    <property type="match status" value="1"/>
</dbReference>
<dbReference type="SUPFAM" id="SSF50814">
    <property type="entry name" value="Lipocalins"/>
    <property type="match status" value="1"/>
</dbReference>
<proteinExistence type="inferred from homology"/>
<comment type="similarity">
    <text evidence="2">Belongs to the calycin superfamily. Lipocalin family.</text>
</comment>
<sequence length="170" mass="18737">MKTLLLATALGLITVQAQDPLSFQDPDILGKWYVNAVVSETCAPETQLSPILFSALSGGDVLASFTFRLISRIRIAHAPPHPAAAFAAWGRAHLFVEGTPVKDHLVFYSEGQFKRARFRKAKLVGRNPDMDLEALEAFKKFVQHKGLPQKDIVIPVQTGKGMSCILILRQ</sequence>
<accession>A0A452VDF7</accession>
<keyword evidence="4 5" id="KW-0732">Signal</keyword>
<dbReference type="GeneTree" id="ENSGT01050000244868"/>
<dbReference type="InterPro" id="IPR002345">
    <property type="entry name" value="Lipocalin"/>
</dbReference>
<dbReference type="InterPro" id="IPR012674">
    <property type="entry name" value="Calycin"/>
</dbReference>
<reference evidence="7" key="1">
    <citation type="submission" date="2019-03" db="UniProtKB">
        <authorList>
            <consortium name="Ensembl"/>
        </authorList>
    </citation>
    <scope>IDENTIFICATION</scope>
</reference>
<evidence type="ECO:0000256" key="4">
    <source>
        <dbReference type="ARBA" id="ARBA00022729"/>
    </source>
</evidence>
<dbReference type="InterPro" id="IPR002450">
    <property type="entry name" value="von_Ebner_gland"/>
</dbReference>
<organism evidence="7">
    <name type="scientific">Ursus maritimus</name>
    <name type="common">Polar bear</name>
    <name type="synonym">Thalarctos maritimus</name>
    <dbReference type="NCBI Taxonomy" id="29073"/>
    <lineage>
        <taxon>Eukaryota</taxon>
        <taxon>Metazoa</taxon>
        <taxon>Chordata</taxon>
        <taxon>Craniata</taxon>
        <taxon>Vertebrata</taxon>
        <taxon>Euteleostomi</taxon>
        <taxon>Mammalia</taxon>
        <taxon>Eutheria</taxon>
        <taxon>Laurasiatheria</taxon>
        <taxon>Carnivora</taxon>
        <taxon>Caniformia</taxon>
        <taxon>Ursidae</taxon>
        <taxon>Ursus</taxon>
    </lineage>
</organism>
<feature type="domain" description="Lipocalin/cytosolic fatty-acid binding" evidence="6">
    <location>
        <begin position="91"/>
        <end position="158"/>
    </location>
</feature>
<evidence type="ECO:0000256" key="2">
    <source>
        <dbReference type="ARBA" id="ARBA00006889"/>
    </source>
</evidence>
<evidence type="ECO:0000256" key="3">
    <source>
        <dbReference type="ARBA" id="ARBA00022525"/>
    </source>
</evidence>
<dbReference type="OMA" id="NCEEINM"/>
<dbReference type="Pfam" id="PF00061">
    <property type="entry name" value="Lipocalin"/>
    <property type="match status" value="1"/>
</dbReference>
<evidence type="ECO:0000259" key="6">
    <source>
        <dbReference type="Pfam" id="PF00061"/>
    </source>
</evidence>
<evidence type="ECO:0000256" key="5">
    <source>
        <dbReference type="SAM" id="SignalP"/>
    </source>
</evidence>
<dbReference type="PANTHER" id="PTHR11430:SF129">
    <property type="entry name" value="ODORANT-BINDING PROTEIN 2A-RELATED"/>
    <property type="match status" value="1"/>
</dbReference>